<reference evidence="2 3" key="1">
    <citation type="journal article" date="2019" name="Commun. Biol.">
        <title>The bagworm genome reveals a unique fibroin gene that provides high tensile strength.</title>
        <authorList>
            <person name="Kono N."/>
            <person name="Nakamura H."/>
            <person name="Ohtoshi R."/>
            <person name="Tomita M."/>
            <person name="Numata K."/>
            <person name="Arakawa K."/>
        </authorList>
    </citation>
    <scope>NUCLEOTIDE SEQUENCE [LARGE SCALE GENOMIC DNA]</scope>
</reference>
<organism evidence="2 3">
    <name type="scientific">Eumeta variegata</name>
    <name type="common">Bagworm moth</name>
    <name type="synonym">Eumeta japonica</name>
    <dbReference type="NCBI Taxonomy" id="151549"/>
    <lineage>
        <taxon>Eukaryota</taxon>
        <taxon>Metazoa</taxon>
        <taxon>Ecdysozoa</taxon>
        <taxon>Arthropoda</taxon>
        <taxon>Hexapoda</taxon>
        <taxon>Insecta</taxon>
        <taxon>Pterygota</taxon>
        <taxon>Neoptera</taxon>
        <taxon>Endopterygota</taxon>
        <taxon>Lepidoptera</taxon>
        <taxon>Glossata</taxon>
        <taxon>Ditrysia</taxon>
        <taxon>Tineoidea</taxon>
        <taxon>Psychidae</taxon>
        <taxon>Oiketicinae</taxon>
        <taxon>Eumeta</taxon>
    </lineage>
</organism>
<keyword evidence="3" id="KW-1185">Reference proteome</keyword>
<name>A0A4C1TGQ5_EUMVA</name>
<evidence type="ECO:0000313" key="3">
    <source>
        <dbReference type="Proteomes" id="UP000299102"/>
    </source>
</evidence>
<dbReference type="EMBL" id="BGZK01000053">
    <property type="protein sequence ID" value="GBP12750.1"/>
    <property type="molecule type" value="Genomic_DNA"/>
</dbReference>
<feature type="region of interest" description="Disordered" evidence="1">
    <location>
        <begin position="116"/>
        <end position="147"/>
    </location>
</feature>
<evidence type="ECO:0000256" key="1">
    <source>
        <dbReference type="SAM" id="MobiDB-lite"/>
    </source>
</evidence>
<dbReference type="AlphaFoldDB" id="A0A4C1TGQ5"/>
<gene>
    <name evidence="2" type="ORF">EVAR_6084_1</name>
</gene>
<dbReference type="Proteomes" id="UP000299102">
    <property type="component" value="Unassembled WGS sequence"/>
</dbReference>
<protein>
    <submittedName>
        <fullName evidence="2">Uncharacterized protein</fullName>
    </submittedName>
</protein>
<proteinExistence type="predicted"/>
<evidence type="ECO:0000313" key="2">
    <source>
        <dbReference type="EMBL" id="GBP12750.1"/>
    </source>
</evidence>
<comment type="caution">
    <text evidence="2">The sequence shown here is derived from an EMBL/GenBank/DDBJ whole genome shotgun (WGS) entry which is preliminary data.</text>
</comment>
<sequence length="226" mass="25100">MVTQSDARGLRRSKSNWINVLRQIGGNLFMSCGKTSPPAHTPPAATGQAQLFQPSSFGAEYWVPQIKHVKRAAPGLGVARPVIASCPCLLFLLCLNKGFIFSGHFTSLERPINNHRKGLDPDFPSRPPPTRITPKRGDFTHFPRPQTTKQFSPNYGTTLLRSTISSIPDELLQGDVQEKNVFQFKSSKDLELKPSTLAQCDDNIGDRCLKVPFEAQREGFNLTHTI</sequence>
<accession>A0A4C1TGQ5</accession>